<dbReference type="NCBIfam" id="TIGR02151">
    <property type="entry name" value="IPP_isom_2"/>
    <property type="match status" value="1"/>
</dbReference>
<feature type="binding site" evidence="11">
    <location>
        <begin position="11"/>
        <end position="12"/>
    </location>
    <ligand>
        <name>substrate</name>
    </ligand>
</feature>
<keyword evidence="14" id="KW-1185">Reference proteome</keyword>
<evidence type="ECO:0000313" key="14">
    <source>
        <dbReference type="Proteomes" id="UP000001302"/>
    </source>
</evidence>
<dbReference type="InterPro" id="IPR000262">
    <property type="entry name" value="FMN-dep_DH"/>
</dbReference>
<evidence type="ECO:0000256" key="1">
    <source>
        <dbReference type="ARBA" id="ARBA00001917"/>
    </source>
</evidence>
<gene>
    <name evidence="11" type="primary">fni</name>
    <name evidence="13" type="ordered locus">PB2503_11214</name>
</gene>
<organism evidence="13 14">
    <name type="scientific">Parvularcula bermudensis (strain ATCC BAA-594 / HTCC2503 / KCTC 12087)</name>
    <dbReference type="NCBI Taxonomy" id="314260"/>
    <lineage>
        <taxon>Bacteria</taxon>
        <taxon>Pseudomonadati</taxon>
        <taxon>Pseudomonadota</taxon>
        <taxon>Alphaproteobacteria</taxon>
        <taxon>Parvularculales</taxon>
        <taxon>Parvularculaceae</taxon>
        <taxon>Parvularcula</taxon>
    </lineage>
</organism>
<evidence type="ECO:0000259" key="12">
    <source>
        <dbReference type="Pfam" id="PF01070"/>
    </source>
</evidence>
<dbReference type="GO" id="GO:0005737">
    <property type="term" value="C:cytoplasm"/>
    <property type="evidence" value="ECO:0007669"/>
    <property type="project" value="UniProtKB-SubCell"/>
</dbReference>
<protein>
    <recommendedName>
        <fullName evidence="11">Isopentenyl-diphosphate delta-isomerase</fullName>
        <shortName evidence="11">IPP isomerase</shortName>
        <ecNumber evidence="11">5.3.3.2</ecNumber>
    </recommendedName>
    <alternativeName>
        <fullName evidence="11">Isopentenyl diphosphate:dimethylallyl diphosphate isomerase</fullName>
    </alternativeName>
    <alternativeName>
        <fullName evidence="11">Isopentenyl pyrophosphate isomerase</fullName>
    </alternativeName>
    <alternativeName>
        <fullName evidence="11">Type 2 isopentenyl diphosphate isomerase</fullName>
        <shortName evidence="11">IDI-2</shortName>
    </alternativeName>
</protein>
<dbReference type="GO" id="GO:0070402">
    <property type="term" value="F:NADPH binding"/>
    <property type="evidence" value="ECO:0007669"/>
    <property type="project" value="UniProtKB-UniRule"/>
</dbReference>
<feature type="binding site" evidence="11">
    <location>
        <position position="100"/>
    </location>
    <ligand>
        <name>FMN</name>
        <dbReference type="ChEBI" id="CHEBI:58210"/>
    </ligand>
</feature>
<evidence type="ECO:0000256" key="8">
    <source>
        <dbReference type="ARBA" id="ARBA00023229"/>
    </source>
</evidence>
<evidence type="ECO:0000313" key="13">
    <source>
        <dbReference type="EMBL" id="ADM10290.1"/>
    </source>
</evidence>
<dbReference type="PANTHER" id="PTHR43665:SF1">
    <property type="entry name" value="ISOPENTENYL-DIPHOSPHATE DELTA-ISOMERASE"/>
    <property type="match status" value="1"/>
</dbReference>
<evidence type="ECO:0000256" key="2">
    <source>
        <dbReference type="ARBA" id="ARBA00022490"/>
    </source>
</evidence>
<comment type="subcellular location">
    <subcellularLocation>
        <location evidence="11">Cytoplasm</location>
    </subcellularLocation>
</comment>
<feature type="binding site" evidence="11">
    <location>
        <begin position="100"/>
        <end position="102"/>
    </location>
    <ligand>
        <name>substrate</name>
    </ligand>
</feature>
<keyword evidence="4 11" id="KW-0288">FMN</keyword>
<comment type="similarity">
    <text evidence="11">Belongs to the IPP isomerase type 2 family.</text>
</comment>
<dbReference type="KEGG" id="pbr:PB2503_11214"/>
<comment type="function">
    <text evidence="11">Involved in the biosynthesis of isoprenoids. Catalyzes the 1,3-allylic rearrangement of the homoallylic substrate isopentenyl (IPP) to its allylic isomer, dimethylallyl diphosphate (DMAPP).</text>
</comment>
<comment type="cofactor">
    <cofactor evidence="11">
        <name>Mg(2+)</name>
        <dbReference type="ChEBI" id="CHEBI:18420"/>
    </cofactor>
</comment>
<dbReference type="STRING" id="314260.PB2503_11214"/>
<comment type="caution">
    <text evidence="11">Lacks conserved residue(s) required for the propagation of feature annotation.</text>
</comment>
<feature type="domain" description="FMN-dependent dehydrogenase" evidence="12">
    <location>
        <begin position="188"/>
        <end position="337"/>
    </location>
</feature>
<dbReference type="EC" id="5.3.3.2" evidence="11"/>
<dbReference type="HOGENOM" id="CLU_065515_1_0_5"/>
<dbReference type="GO" id="GO:0008299">
    <property type="term" value="P:isoprenoid biosynthetic process"/>
    <property type="evidence" value="ECO:0007669"/>
    <property type="project" value="UniProtKB-UniRule"/>
</dbReference>
<keyword evidence="9 11" id="KW-0413">Isomerase</keyword>
<sequence>MDEGPSDIVSRKRDHLAVVLERDVGFGGLTTGLEKIRFMPNALPEIDYRAVDLSTTLLGIPLAAPLIINSMTGGPEKAATINLHLTEAAAHLGIAMAVGSQRVALEDKGQSGFSPALRRAAPNIPLFANLGAAQIRGPKGVDRARAALDMIAADGLFIHLNPVQEAIQNGGDTDWTGVISGLERLVSAGIPIAVKEVGFGLSPNVVRRLVEIGVRIIDVAGAGGTNWARVEGFREGHLAQRAALFTEWGLPTASAIRHARAIAPSTMLIGSGGIKTAHDVAAALRLGADLVGQAAASLSAALESTEAVVAHFQEIIEGLRTICFATGSADIASLKSAPLIEDA</sequence>
<accession>E0TIH1</accession>
<dbReference type="RefSeq" id="WP_013301264.1">
    <property type="nucleotide sequence ID" value="NC_014414.1"/>
</dbReference>
<dbReference type="AlphaFoldDB" id="E0TIH1"/>
<evidence type="ECO:0000256" key="10">
    <source>
        <dbReference type="ARBA" id="ARBA00025810"/>
    </source>
</evidence>
<dbReference type="GO" id="GO:0016491">
    <property type="term" value="F:oxidoreductase activity"/>
    <property type="evidence" value="ECO:0007669"/>
    <property type="project" value="InterPro"/>
</dbReference>
<dbReference type="Proteomes" id="UP000001302">
    <property type="component" value="Chromosome"/>
</dbReference>
<dbReference type="PIRSF" id="PIRSF003314">
    <property type="entry name" value="IPP_isomerase"/>
    <property type="match status" value="1"/>
</dbReference>
<dbReference type="OrthoDB" id="9795032at2"/>
<comment type="catalytic activity">
    <reaction evidence="11">
        <text>isopentenyl diphosphate = dimethylallyl diphosphate</text>
        <dbReference type="Rhea" id="RHEA:23284"/>
        <dbReference type="ChEBI" id="CHEBI:57623"/>
        <dbReference type="ChEBI" id="CHEBI:128769"/>
        <dbReference type="EC" id="5.3.3.2"/>
    </reaction>
</comment>
<name>E0TIH1_PARBH</name>
<dbReference type="InterPro" id="IPR011179">
    <property type="entry name" value="IPdP_isomerase"/>
</dbReference>
<feature type="binding site" evidence="11">
    <location>
        <position position="165"/>
    </location>
    <ligand>
        <name>Mg(2+)</name>
        <dbReference type="ChEBI" id="CHEBI:18420"/>
    </ligand>
</feature>
<evidence type="ECO:0000256" key="7">
    <source>
        <dbReference type="ARBA" id="ARBA00022857"/>
    </source>
</evidence>
<comment type="subunit">
    <text evidence="10 11">Homooctamer. Dimer of tetramers.</text>
</comment>
<evidence type="ECO:0000256" key="11">
    <source>
        <dbReference type="HAMAP-Rule" id="MF_00354"/>
    </source>
</evidence>
<comment type="cofactor">
    <cofactor evidence="11">
        <name>NADPH</name>
        <dbReference type="ChEBI" id="CHEBI:57783"/>
    </cofactor>
</comment>
<evidence type="ECO:0000256" key="9">
    <source>
        <dbReference type="ARBA" id="ARBA00023235"/>
    </source>
</evidence>
<dbReference type="eggNOG" id="COG1304">
    <property type="taxonomic scope" value="Bacteria"/>
</dbReference>
<keyword evidence="6 11" id="KW-0460">Magnesium</keyword>
<keyword evidence="2 11" id="KW-0963">Cytoplasm</keyword>
<reference evidence="14" key="1">
    <citation type="submission" date="2010-08" db="EMBL/GenBank/DDBJ databases">
        <title>Genome sequence of Parvularcula bermudensis HTCC2503.</title>
        <authorList>
            <person name="Kang D.-M."/>
            <person name="Oh H.-M."/>
            <person name="Cho J.-C."/>
        </authorList>
    </citation>
    <scope>NUCLEOTIDE SEQUENCE [LARGE SCALE GENOMIC DNA]</scope>
    <source>
        <strain evidence="14">ATCC BAA-594 / HTCC2503 / KCTC 12087</strain>
    </source>
</reference>
<keyword evidence="5 11" id="KW-0479">Metal-binding</keyword>
<evidence type="ECO:0000256" key="4">
    <source>
        <dbReference type="ARBA" id="ARBA00022643"/>
    </source>
</evidence>
<proteinExistence type="inferred from homology"/>
<feature type="binding site" evidence="11">
    <location>
        <position position="164"/>
    </location>
    <ligand>
        <name>substrate</name>
    </ligand>
</feature>
<dbReference type="GO" id="GO:0000287">
    <property type="term" value="F:magnesium ion binding"/>
    <property type="evidence" value="ECO:0007669"/>
    <property type="project" value="UniProtKB-UniRule"/>
</dbReference>
<dbReference type="CDD" id="cd02811">
    <property type="entry name" value="IDI-2_FMN"/>
    <property type="match status" value="1"/>
</dbReference>
<dbReference type="HAMAP" id="MF_00354">
    <property type="entry name" value="Idi_2"/>
    <property type="match status" value="1"/>
</dbReference>
<comment type="cofactor">
    <cofactor evidence="1 11">
        <name>FMN</name>
        <dbReference type="ChEBI" id="CHEBI:58210"/>
    </cofactor>
</comment>
<dbReference type="Pfam" id="PF01070">
    <property type="entry name" value="FMN_dh"/>
    <property type="match status" value="1"/>
</dbReference>
<feature type="binding site" evidence="11">
    <location>
        <position position="129"/>
    </location>
    <ligand>
        <name>FMN</name>
        <dbReference type="ChEBI" id="CHEBI:58210"/>
    </ligand>
</feature>
<dbReference type="PANTHER" id="PTHR43665">
    <property type="entry name" value="ISOPENTENYL-DIPHOSPHATE DELTA-ISOMERASE"/>
    <property type="match status" value="1"/>
</dbReference>
<feature type="binding site" evidence="11">
    <location>
        <position position="195"/>
    </location>
    <ligand>
        <name>FMN</name>
        <dbReference type="ChEBI" id="CHEBI:58210"/>
    </ligand>
</feature>
<feature type="binding site" evidence="11">
    <location>
        <begin position="70"/>
        <end position="72"/>
    </location>
    <ligand>
        <name>FMN</name>
        <dbReference type="ChEBI" id="CHEBI:58210"/>
    </ligand>
</feature>
<evidence type="ECO:0000256" key="6">
    <source>
        <dbReference type="ARBA" id="ARBA00022842"/>
    </source>
</evidence>
<feature type="binding site" evidence="11">
    <location>
        <begin position="294"/>
        <end position="295"/>
    </location>
    <ligand>
        <name>FMN</name>
        <dbReference type="ChEBI" id="CHEBI:58210"/>
    </ligand>
</feature>
<evidence type="ECO:0000256" key="5">
    <source>
        <dbReference type="ARBA" id="ARBA00022723"/>
    </source>
</evidence>
<keyword evidence="8 11" id="KW-0414">Isoprene biosynthesis</keyword>
<dbReference type="GO" id="GO:0010181">
    <property type="term" value="F:FMN binding"/>
    <property type="evidence" value="ECO:0007669"/>
    <property type="project" value="UniProtKB-UniRule"/>
</dbReference>
<feature type="binding site" evidence="11">
    <location>
        <begin position="273"/>
        <end position="275"/>
    </location>
    <ligand>
        <name>FMN</name>
        <dbReference type="ChEBI" id="CHEBI:58210"/>
    </ligand>
</feature>
<evidence type="ECO:0000256" key="3">
    <source>
        <dbReference type="ARBA" id="ARBA00022630"/>
    </source>
</evidence>
<reference evidence="13 14" key="2">
    <citation type="journal article" date="2011" name="J. Bacteriol.">
        <title>Complete genome sequence of strain HTCC2503T of Parvularcula bermudensis, the type species of the order "Parvularculales" in the class Alphaproteobacteria.</title>
        <authorList>
            <person name="Oh H.M."/>
            <person name="Kang I."/>
            <person name="Vergin K.L."/>
            <person name="Kang D."/>
            <person name="Rhee K.H."/>
            <person name="Giovannoni S.J."/>
            <person name="Cho J.C."/>
        </authorList>
    </citation>
    <scope>NUCLEOTIDE SEQUENCE [LARGE SCALE GENOMIC DNA]</scope>
    <source>
        <strain evidence="14">ATCC BAA-594 / HTCC2503 / KCTC 12087</strain>
    </source>
</reference>
<dbReference type="SUPFAM" id="SSF51395">
    <property type="entry name" value="FMN-linked oxidoreductases"/>
    <property type="match status" value="1"/>
</dbReference>
<dbReference type="InterPro" id="IPR013785">
    <property type="entry name" value="Aldolase_TIM"/>
</dbReference>
<keyword evidence="7 11" id="KW-0521">NADP</keyword>
<feature type="binding site" evidence="11">
    <location>
        <position position="225"/>
    </location>
    <ligand>
        <name>FMN</name>
        <dbReference type="ChEBI" id="CHEBI:58210"/>
    </ligand>
</feature>
<dbReference type="EMBL" id="CP002156">
    <property type="protein sequence ID" value="ADM10290.1"/>
    <property type="molecule type" value="Genomic_DNA"/>
</dbReference>
<dbReference type="Gene3D" id="3.20.20.70">
    <property type="entry name" value="Aldolase class I"/>
    <property type="match status" value="1"/>
</dbReference>
<keyword evidence="3 11" id="KW-0285">Flavoprotein</keyword>
<dbReference type="GO" id="GO:0004452">
    <property type="term" value="F:isopentenyl-diphosphate delta-isomerase activity"/>
    <property type="evidence" value="ECO:0007669"/>
    <property type="project" value="UniProtKB-UniRule"/>
</dbReference>